<dbReference type="EMBL" id="JAVREO010000005">
    <property type="protein sequence ID" value="MDT0266707.1"/>
    <property type="molecule type" value="Genomic_DNA"/>
</dbReference>
<comment type="similarity">
    <text evidence="7">Belongs to the binding-protein-dependent transport system permease family.</text>
</comment>
<evidence type="ECO:0000256" key="6">
    <source>
        <dbReference type="ARBA" id="ARBA00023136"/>
    </source>
</evidence>
<organism evidence="9 10">
    <name type="scientific">Streptomyces chisholmiae</name>
    <dbReference type="NCBI Taxonomy" id="3075540"/>
    <lineage>
        <taxon>Bacteria</taxon>
        <taxon>Bacillati</taxon>
        <taxon>Actinomycetota</taxon>
        <taxon>Actinomycetes</taxon>
        <taxon>Kitasatosporales</taxon>
        <taxon>Streptomycetaceae</taxon>
        <taxon>Streptomyces</taxon>
    </lineage>
</organism>
<comment type="caution">
    <text evidence="9">The sequence shown here is derived from an EMBL/GenBank/DDBJ whole genome shotgun (WGS) entry which is preliminary data.</text>
</comment>
<feature type="transmembrane region" description="Helical" evidence="7">
    <location>
        <begin position="171"/>
        <end position="194"/>
    </location>
</feature>
<keyword evidence="2 7" id="KW-0813">Transport</keyword>
<evidence type="ECO:0000256" key="3">
    <source>
        <dbReference type="ARBA" id="ARBA00022475"/>
    </source>
</evidence>
<evidence type="ECO:0000259" key="8">
    <source>
        <dbReference type="PROSITE" id="PS50928"/>
    </source>
</evidence>
<dbReference type="PROSITE" id="PS50928">
    <property type="entry name" value="ABC_TM1"/>
    <property type="match status" value="1"/>
</dbReference>
<comment type="subcellular location">
    <subcellularLocation>
        <location evidence="1 7">Cell membrane</location>
        <topology evidence="1 7">Multi-pass membrane protein</topology>
    </subcellularLocation>
</comment>
<protein>
    <submittedName>
        <fullName evidence="9">ABC transporter permease</fullName>
    </submittedName>
</protein>
<keyword evidence="6 7" id="KW-0472">Membrane</keyword>
<dbReference type="Gene3D" id="1.10.3720.10">
    <property type="entry name" value="MetI-like"/>
    <property type="match status" value="1"/>
</dbReference>
<keyword evidence="3" id="KW-1003">Cell membrane</keyword>
<dbReference type="PANTHER" id="PTHR30151:SF0">
    <property type="entry name" value="ABC TRANSPORTER PERMEASE PROTEIN MJ0413-RELATED"/>
    <property type="match status" value="1"/>
</dbReference>
<keyword evidence="4 7" id="KW-0812">Transmembrane</keyword>
<sequence>MRAVGATLALPTALAALWWVTSADSGNVFLPPLRDILDAFGRVWFSDVLIDDVLPSLRRLATGYGAALALGVPVGYLIGRSPLLGALVNPVLGYLRALPPPVIIPVLLVAVGIGETTKIVVIAFGALWPILLNTADGVRAVDEVALETAAVYRLPAWTRRRLVLRAASPRIFAGARQALGLAIILMVVSEMLMSTDGLGFTVVRFQRSFALPEMWSGVLLIGLLGFVLAKLFERVERHALRWHRGLTGRQEGPS</sequence>
<dbReference type="PANTHER" id="PTHR30151">
    <property type="entry name" value="ALKANE SULFONATE ABC TRANSPORTER-RELATED, MEMBRANE SUBUNIT"/>
    <property type="match status" value="1"/>
</dbReference>
<reference evidence="10" key="1">
    <citation type="submission" date="2023-07" db="EMBL/GenBank/DDBJ databases">
        <title>30 novel species of actinomycetes from the DSMZ collection.</title>
        <authorList>
            <person name="Nouioui I."/>
        </authorList>
    </citation>
    <scope>NUCLEOTIDE SEQUENCE [LARGE SCALE GENOMIC DNA]</scope>
    <source>
        <strain evidence="10">DSM 44915</strain>
    </source>
</reference>
<accession>A0ABU2JP77</accession>
<keyword evidence="5 7" id="KW-1133">Transmembrane helix</keyword>
<dbReference type="Proteomes" id="UP001183410">
    <property type="component" value="Unassembled WGS sequence"/>
</dbReference>
<dbReference type="InterPro" id="IPR035906">
    <property type="entry name" value="MetI-like_sf"/>
</dbReference>
<dbReference type="SUPFAM" id="SSF161098">
    <property type="entry name" value="MetI-like"/>
    <property type="match status" value="1"/>
</dbReference>
<dbReference type="RefSeq" id="WP_311666743.1">
    <property type="nucleotide sequence ID" value="NZ_JAVREO010000005.1"/>
</dbReference>
<evidence type="ECO:0000256" key="5">
    <source>
        <dbReference type="ARBA" id="ARBA00022989"/>
    </source>
</evidence>
<feature type="domain" description="ABC transmembrane type-1" evidence="8">
    <location>
        <begin position="53"/>
        <end position="236"/>
    </location>
</feature>
<name>A0ABU2JP77_9ACTN</name>
<dbReference type="Pfam" id="PF00528">
    <property type="entry name" value="BPD_transp_1"/>
    <property type="match status" value="1"/>
</dbReference>
<evidence type="ECO:0000256" key="2">
    <source>
        <dbReference type="ARBA" id="ARBA00022448"/>
    </source>
</evidence>
<evidence type="ECO:0000313" key="10">
    <source>
        <dbReference type="Proteomes" id="UP001183410"/>
    </source>
</evidence>
<evidence type="ECO:0000256" key="1">
    <source>
        <dbReference type="ARBA" id="ARBA00004651"/>
    </source>
</evidence>
<keyword evidence="10" id="KW-1185">Reference proteome</keyword>
<dbReference type="InterPro" id="IPR000515">
    <property type="entry name" value="MetI-like"/>
</dbReference>
<feature type="transmembrane region" description="Helical" evidence="7">
    <location>
        <begin position="61"/>
        <end position="79"/>
    </location>
</feature>
<evidence type="ECO:0000256" key="7">
    <source>
        <dbReference type="RuleBase" id="RU363032"/>
    </source>
</evidence>
<gene>
    <name evidence="9" type="ORF">RM844_10420</name>
</gene>
<evidence type="ECO:0000313" key="9">
    <source>
        <dbReference type="EMBL" id="MDT0266707.1"/>
    </source>
</evidence>
<evidence type="ECO:0000256" key="4">
    <source>
        <dbReference type="ARBA" id="ARBA00022692"/>
    </source>
</evidence>
<proteinExistence type="inferred from homology"/>
<feature type="transmembrane region" description="Helical" evidence="7">
    <location>
        <begin position="214"/>
        <end position="232"/>
    </location>
</feature>